<reference evidence="1 2" key="1">
    <citation type="submission" date="2019-03" db="EMBL/GenBank/DDBJ databases">
        <title>An improved genome assembly of the fluke Schistosoma japonicum.</title>
        <authorList>
            <person name="Hu W."/>
            <person name="Luo F."/>
            <person name="Yin M."/>
            <person name="Mo X."/>
            <person name="Sun C."/>
            <person name="Wu Q."/>
            <person name="Zhu B."/>
            <person name="Xiang M."/>
            <person name="Wang J."/>
            <person name="Wang Y."/>
            <person name="Zhang T."/>
            <person name="Xu B."/>
            <person name="Zheng H."/>
            <person name="Feng Z."/>
        </authorList>
    </citation>
    <scope>NUCLEOTIDE SEQUENCE [LARGE SCALE GENOMIC DNA]</scope>
    <source>
        <strain evidence="1">HuSjv2</strain>
        <tissue evidence="1">Worms</tissue>
    </source>
</reference>
<dbReference type="EMBL" id="SKCS01000011">
    <property type="protein sequence ID" value="TNN21152.1"/>
    <property type="molecule type" value="Genomic_DNA"/>
</dbReference>
<dbReference type="AlphaFoldDB" id="A0A4Z2DY76"/>
<gene>
    <name evidence="1" type="ORF">EWB00_000326</name>
</gene>
<name>A0A4Z2DY76_SCHJA</name>
<evidence type="ECO:0000313" key="2">
    <source>
        <dbReference type="Proteomes" id="UP000311919"/>
    </source>
</evidence>
<proteinExistence type="predicted"/>
<comment type="caution">
    <text evidence="1">The sequence shown here is derived from an EMBL/GenBank/DDBJ whole genome shotgun (WGS) entry which is preliminary data.</text>
</comment>
<evidence type="ECO:0000313" key="1">
    <source>
        <dbReference type="EMBL" id="TNN21152.1"/>
    </source>
</evidence>
<accession>A0A4Z2DY76</accession>
<keyword evidence="2" id="KW-1185">Reference proteome</keyword>
<dbReference type="Proteomes" id="UP000311919">
    <property type="component" value="Unassembled WGS sequence"/>
</dbReference>
<dbReference type="OrthoDB" id="6286913at2759"/>
<organism evidence="1 2">
    <name type="scientific">Schistosoma japonicum</name>
    <name type="common">Blood fluke</name>
    <dbReference type="NCBI Taxonomy" id="6182"/>
    <lineage>
        <taxon>Eukaryota</taxon>
        <taxon>Metazoa</taxon>
        <taxon>Spiralia</taxon>
        <taxon>Lophotrochozoa</taxon>
        <taxon>Platyhelminthes</taxon>
        <taxon>Trematoda</taxon>
        <taxon>Digenea</taxon>
        <taxon>Strigeidida</taxon>
        <taxon>Schistosomatoidea</taxon>
        <taxon>Schistosomatidae</taxon>
        <taxon>Schistosoma</taxon>
    </lineage>
</organism>
<protein>
    <submittedName>
        <fullName evidence="1">Uncharacterized protein</fullName>
    </submittedName>
</protein>
<sequence length="197" mass="23345">MISCSLFTFLEYLLNYTPNWIMLIIVWEQIIRYILHRSYTTHILLTDFNCSLSHTKYQHCFNIINNQLNEKYTNQLNIEQPKSKQHWTLTTKQFHVDNLNELTINNNTMNTKSLIELNKPNNINNEKLIDGGLTLFGAKLITITIIVLQTFLNVHLIWLHNYSNGKCEIDVEKHSSIFTHYYPYLLQVSDYYVITLI</sequence>